<protein>
    <submittedName>
        <fullName evidence="2">Uncharacterized protein</fullName>
    </submittedName>
</protein>
<dbReference type="EMBL" id="REGN01005847">
    <property type="protein sequence ID" value="RNA11801.1"/>
    <property type="molecule type" value="Genomic_DNA"/>
</dbReference>
<feature type="transmembrane region" description="Helical" evidence="1">
    <location>
        <begin position="93"/>
        <end position="111"/>
    </location>
</feature>
<keyword evidence="1" id="KW-0812">Transmembrane</keyword>
<evidence type="ECO:0000313" key="2">
    <source>
        <dbReference type="EMBL" id="RNA11801.1"/>
    </source>
</evidence>
<proteinExistence type="predicted"/>
<dbReference type="AlphaFoldDB" id="A0A3M7QL84"/>
<keyword evidence="1" id="KW-1133">Transmembrane helix</keyword>
<comment type="caution">
    <text evidence="2">The sequence shown here is derived from an EMBL/GenBank/DDBJ whole genome shotgun (WGS) entry which is preliminary data.</text>
</comment>
<evidence type="ECO:0000256" key="1">
    <source>
        <dbReference type="SAM" id="Phobius"/>
    </source>
</evidence>
<sequence length="128" mass="14961">MFLKSQFRDNLNFPLQMKKLKFITKPRISKNKNIMLQNLEKFADLIINLMDKLMDYVQRIKLDLETILKFLPVCFFLTVTTSAIELAGFDVKLWPTALICLTFLSIKSLIFDESIKLIPNIMNTLLQT</sequence>
<keyword evidence="3" id="KW-1185">Reference proteome</keyword>
<accession>A0A3M7QL84</accession>
<name>A0A3M7QL84_BRAPC</name>
<reference evidence="2 3" key="1">
    <citation type="journal article" date="2018" name="Sci. Rep.">
        <title>Genomic signatures of local adaptation to the degree of environmental predictability in rotifers.</title>
        <authorList>
            <person name="Franch-Gras L."/>
            <person name="Hahn C."/>
            <person name="Garcia-Roger E.M."/>
            <person name="Carmona M.J."/>
            <person name="Serra M."/>
            <person name="Gomez A."/>
        </authorList>
    </citation>
    <scope>NUCLEOTIDE SEQUENCE [LARGE SCALE GENOMIC DNA]</scope>
    <source>
        <strain evidence="2">HYR1</strain>
    </source>
</reference>
<feature type="transmembrane region" description="Helical" evidence="1">
    <location>
        <begin position="67"/>
        <end position="87"/>
    </location>
</feature>
<gene>
    <name evidence="2" type="ORF">BpHYR1_016723</name>
</gene>
<organism evidence="2 3">
    <name type="scientific">Brachionus plicatilis</name>
    <name type="common">Marine rotifer</name>
    <name type="synonym">Brachionus muelleri</name>
    <dbReference type="NCBI Taxonomy" id="10195"/>
    <lineage>
        <taxon>Eukaryota</taxon>
        <taxon>Metazoa</taxon>
        <taxon>Spiralia</taxon>
        <taxon>Gnathifera</taxon>
        <taxon>Rotifera</taxon>
        <taxon>Eurotatoria</taxon>
        <taxon>Monogononta</taxon>
        <taxon>Pseudotrocha</taxon>
        <taxon>Ploima</taxon>
        <taxon>Brachionidae</taxon>
        <taxon>Brachionus</taxon>
    </lineage>
</organism>
<keyword evidence="1" id="KW-0472">Membrane</keyword>
<evidence type="ECO:0000313" key="3">
    <source>
        <dbReference type="Proteomes" id="UP000276133"/>
    </source>
</evidence>
<dbReference type="Proteomes" id="UP000276133">
    <property type="component" value="Unassembled WGS sequence"/>
</dbReference>